<evidence type="ECO:0000256" key="4">
    <source>
        <dbReference type="ARBA" id="ARBA00011340"/>
    </source>
</evidence>
<evidence type="ECO:0000256" key="1">
    <source>
        <dbReference type="ARBA" id="ARBA00002503"/>
    </source>
</evidence>
<keyword evidence="8" id="KW-1133">Transmembrane helix</keyword>
<sequence>MNDKVDKLVIFLAKRDGIDKLVKTFQYVSKLLVWHLETTNPNAAHRAKQCEVASGLSRKAFRTGRFLTGFNALRRNPGPTPTYRVLSVFANAGEMVYFFFDHFLWLSRTGVLDANLARRMSFISAFGESLGYVFFCVIEFSMIKEGIEEERRIRRSLLAESKEKGDEIKKIKADRVMRLMAVAANLADLIIGLADIEPNPFCNHAVTLGISGLVSAWAGCYISFDGTVIIEPSQMAESEIQSRYVKLNKDQAPVDINPGELNQPIEVPQMNVRKCNECGQVLPESFEPPAVEPWSTGIFGCAEDTESCWTGLFCPCVLFGRNYEKLREDMPWTTPCVCHAVFVEGGMALAAATAAFHGIEPQTSVLICEGLLFTWWVCGIYTGIVRQTLQKKYHLKNSPCDPCLVHCCMHWCALCQEHREMKGRLSDNAVMPMTIVNAPPVQVMDTDGEKKESANGHDHRAHLEMQAL</sequence>
<dbReference type="PANTHER" id="PTHR12652:SF17">
    <property type="entry name" value="PEROXISOMAL MEMBRANE PROTEIN 11B"/>
    <property type="match status" value="1"/>
</dbReference>
<evidence type="ECO:0000256" key="8">
    <source>
        <dbReference type="SAM" id="Phobius"/>
    </source>
</evidence>
<evidence type="ECO:0000313" key="9">
    <source>
        <dbReference type="EMBL" id="CAH1438887.1"/>
    </source>
</evidence>
<evidence type="ECO:0000256" key="5">
    <source>
        <dbReference type="ARBA" id="ARBA00022593"/>
    </source>
</evidence>
<reference evidence="9 10" key="1">
    <citation type="submission" date="2022-01" db="EMBL/GenBank/DDBJ databases">
        <authorList>
            <person name="Xiong W."/>
            <person name="Schranz E."/>
        </authorList>
    </citation>
    <scope>NUCLEOTIDE SEQUENCE [LARGE SCALE GENOMIC DNA]</scope>
</reference>
<dbReference type="InterPro" id="IPR006461">
    <property type="entry name" value="PLAC_motif_containing"/>
</dbReference>
<keyword evidence="5" id="KW-0962">Peroxisome biogenesis</keyword>
<dbReference type="Pfam" id="PF04749">
    <property type="entry name" value="PLAC8"/>
    <property type="match status" value="1"/>
</dbReference>
<keyword evidence="7" id="KW-0576">Peroxisome</keyword>
<comment type="similarity">
    <text evidence="3">Belongs to the peroxin-11 family.</text>
</comment>
<keyword evidence="6 8" id="KW-0472">Membrane</keyword>
<comment type="subunit">
    <text evidence="4">Homooligomer. Interacts with ARC5 and FIS1B on peroxisomes.</text>
</comment>
<evidence type="ECO:0000256" key="6">
    <source>
        <dbReference type="ARBA" id="ARBA00023136"/>
    </source>
</evidence>
<evidence type="ECO:0000256" key="7">
    <source>
        <dbReference type="ARBA" id="ARBA00023140"/>
    </source>
</evidence>
<evidence type="ECO:0000256" key="3">
    <source>
        <dbReference type="ARBA" id="ARBA00008194"/>
    </source>
</evidence>
<dbReference type="AlphaFoldDB" id="A0AAU9NM20"/>
<proteinExistence type="inferred from homology"/>
<comment type="subcellular location">
    <subcellularLocation>
        <location evidence="2">Peroxisome membrane</location>
        <topology evidence="2">Multi-pass membrane protein</topology>
    </subcellularLocation>
</comment>
<feature type="transmembrane region" description="Helical" evidence="8">
    <location>
        <begin position="83"/>
        <end position="100"/>
    </location>
</feature>
<keyword evidence="10" id="KW-1185">Reference proteome</keyword>
<gene>
    <name evidence="9" type="ORF">LVIROSA_LOCUS25119</name>
</gene>
<evidence type="ECO:0000256" key="2">
    <source>
        <dbReference type="ARBA" id="ARBA00004585"/>
    </source>
</evidence>
<dbReference type="GO" id="GO:0044375">
    <property type="term" value="P:regulation of peroxisome size"/>
    <property type="evidence" value="ECO:0007669"/>
    <property type="project" value="UniProtKB-ARBA"/>
</dbReference>
<organism evidence="9 10">
    <name type="scientific">Lactuca virosa</name>
    <dbReference type="NCBI Taxonomy" id="75947"/>
    <lineage>
        <taxon>Eukaryota</taxon>
        <taxon>Viridiplantae</taxon>
        <taxon>Streptophyta</taxon>
        <taxon>Embryophyta</taxon>
        <taxon>Tracheophyta</taxon>
        <taxon>Spermatophyta</taxon>
        <taxon>Magnoliopsida</taxon>
        <taxon>eudicotyledons</taxon>
        <taxon>Gunneridae</taxon>
        <taxon>Pentapetalae</taxon>
        <taxon>asterids</taxon>
        <taxon>campanulids</taxon>
        <taxon>Asterales</taxon>
        <taxon>Asteraceae</taxon>
        <taxon>Cichorioideae</taxon>
        <taxon>Cichorieae</taxon>
        <taxon>Lactucinae</taxon>
        <taxon>Lactuca</taxon>
    </lineage>
</organism>
<dbReference type="GO" id="GO:0005778">
    <property type="term" value="C:peroxisomal membrane"/>
    <property type="evidence" value="ECO:0007669"/>
    <property type="project" value="UniProtKB-SubCell"/>
</dbReference>
<dbReference type="PANTHER" id="PTHR12652">
    <property type="entry name" value="PEROXISOMAL BIOGENESIS FACTOR 11"/>
    <property type="match status" value="1"/>
</dbReference>
<comment type="caution">
    <text evidence="9">The sequence shown here is derived from an EMBL/GenBank/DDBJ whole genome shotgun (WGS) entry which is preliminary data.</text>
</comment>
<dbReference type="GO" id="GO:0042802">
    <property type="term" value="F:identical protein binding"/>
    <property type="evidence" value="ECO:0007669"/>
    <property type="project" value="UniProtKB-ARBA"/>
</dbReference>
<dbReference type="GO" id="GO:0016559">
    <property type="term" value="P:peroxisome fission"/>
    <property type="evidence" value="ECO:0007669"/>
    <property type="project" value="InterPro"/>
</dbReference>
<dbReference type="InterPro" id="IPR008733">
    <property type="entry name" value="PEX11"/>
</dbReference>
<keyword evidence="8" id="KW-0812">Transmembrane</keyword>
<dbReference type="Proteomes" id="UP001157418">
    <property type="component" value="Unassembled WGS sequence"/>
</dbReference>
<comment type="function">
    <text evidence="1">Involved in peroxisomal proliferation. Promotes peroxisomal duplication, aggregation or elongation without fission.</text>
</comment>
<protein>
    <submittedName>
        <fullName evidence="9">Uncharacterized protein</fullName>
    </submittedName>
</protein>
<name>A0AAU9NM20_9ASTR</name>
<accession>A0AAU9NM20</accession>
<feature type="transmembrane region" description="Helical" evidence="8">
    <location>
        <begin position="120"/>
        <end position="143"/>
    </location>
</feature>
<dbReference type="NCBIfam" id="TIGR01571">
    <property type="entry name" value="A_thal_Cys_rich"/>
    <property type="match status" value="1"/>
</dbReference>
<evidence type="ECO:0000313" key="10">
    <source>
        <dbReference type="Proteomes" id="UP001157418"/>
    </source>
</evidence>
<dbReference type="EMBL" id="CAKMRJ010004445">
    <property type="protein sequence ID" value="CAH1438887.1"/>
    <property type="molecule type" value="Genomic_DNA"/>
</dbReference>
<dbReference type="Pfam" id="PF05648">
    <property type="entry name" value="PEX11"/>
    <property type="match status" value="1"/>
</dbReference>